<keyword evidence="1 6" id="KW-0597">Phosphoprotein</keyword>
<comment type="caution">
    <text evidence="8">The sequence shown here is derived from an EMBL/GenBank/DDBJ whole genome shotgun (WGS) entry which is preliminary data.</text>
</comment>
<keyword evidence="3" id="KW-0805">Transcription regulation</keyword>
<reference evidence="8 9" key="1">
    <citation type="journal article" date="2016" name="Nat. Commun.">
        <title>Thousands of microbial genomes shed light on interconnected biogeochemical processes in an aquifer system.</title>
        <authorList>
            <person name="Anantharaman K."/>
            <person name="Brown C.T."/>
            <person name="Hug L.A."/>
            <person name="Sharon I."/>
            <person name="Castelle C.J."/>
            <person name="Probst A.J."/>
            <person name="Thomas B.C."/>
            <person name="Singh A."/>
            <person name="Wilkins M.J."/>
            <person name="Karaoz U."/>
            <person name="Brodie E.L."/>
            <person name="Williams K.H."/>
            <person name="Hubbard S.S."/>
            <person name="Banfield J.F."/>
        </authorList>
    </citation>
    <scope>NUCLEOTIDE SEQUENCE [LARGE SCALE GENOMIC DNA]</scope>
</reference>
<dbReference type="PANTHER" id="PTHR44591:SF14">
    <property type="entry name" value="PROTEIN PILG"/>
    <property type="match status" value="1"/>
</dbReference>
<dbReference type="InterPro" id="IPR001789">
    <property type="entry name" value="Sig_transdc_resp-reg_receiver"/>
</dbReference>
<dbReference type="SUPFAM" id="SSF52172">
    <property type="entry name" value="CheY-like"/>
    <property type="match status" value="1"/>
</dbReference>
<dbReference type="SMART" id="SM00448">
    <property type="entry name" value="REC"/>
    <property type="match status" value="1"/>
</dbReference>
<evidence type="ECO:0000256" key="2">
    <source>
        <dbReference type="ARBA" id="ARBA00023012"/>
    </source>
</evidence>
<dbReference type="Gene3D" id="3.40.50.2300">
    <property type="match status" value="1"/>
</dbReference>
<keyword evidence="4" id="KW-0238">DNA-binding</keyword>
<feature type="domain" description="Response regulatory" evidence="7">
    <location>
        <begin position="3"/>
        <end position="120"/>
    </location>
</feature>
<evidence type="ECO:0000256" key="1">
    <source>
        <dbReference type="ARBA" id="ARBA00022553"/>
    </source>
</evidence>
<dbReference type="STRING" id="1802205.A3C58_00995"/>
<dbReference type="Pfam" id="PF00072">
    <property type="entry name" value="Response_reg"/>
    <property type="match status" value="1"/>
</dbReference>
<keyword evidence="5" id="KW-0804">Transcription</keyword>
<evidence type="ECO:0000259" key="7">
    <source>
        <dbReference type="PROSITE" id="PS50110"/>
    </source>
</evidence>
<evidence type="ECO:0000256" key="6">
    <source>
        <dbReference type="PROSITE-ProRule" id="PRU00169"/>
    </source>
</evidence>
<keyword evidence="2" id="KW-0902">Two-component regulatory system</keyword>
<protein>
    <recommendedName>
        <fullName evidence="7">Response regulatory domain-containing protein</fullName>
    </recommendedName>
</protein>
<dbReference type="AlphaFoldDB" id="A0A1G2HYV5"/>
<evidence type="ECO:0000256" key="4">
    <source>
        <dbReference type="ARBA" id="ARBA00023125"/>
    </source>
</evidence>
<dbReference type="PROSITE" id="PS50110">
    <property type="entry name" value="RESPONSE_REGULATORY"/>
    <property type="match status" value="1"/>
</dbReference>
<evidence type="ECO:0000313" key="9">
    <source>
        <dbReference type="Proteomes" id="UP000178380"/>
    </source>
</evidence>
<dbReference type="GO" id="GO:0000160">
    <property type="term" value="P:phosphorelay signal transduction system"/>
    <property type="evidence" value="ECO:0007669"/>
    <property type="project" value="UniProtKB-KW"/>
</dbReference>
<evidence type="ECO:0000313" key="8">
    <source>
        <dbReference type="EMBL" id="OGZ67637.1"/>
    </source>
</evidence>
<dbReference type="InterPro" id="IPR050595">
    <property type="entry name" value="Bact_response_regulator"/>
</dbReference>
<feature type="modified residue" description="4-aspartylphosphate" evidence="6">
    <location>
        <position position="52"/>
    </location>
</feature>
<gene>
    <name evidence="8" type="ORF">A3C58_00995</name>
</gene>
<dbReference type="FunFam" id="3.40.50.2300:FF:000001">
    <property type="entry name" value="DNA-binding response regulator PhoB"/>
    <property type="match status" value="1"/>
</dbReference>
<dbReference type="GO" id="GO:0003677">
    <property type="term" value="F:DNA binding"/>
    <property type="evidence" value="ECO:0007669"/>
    <property type="project" value="UniProtKB-KW"/>
</dbReference>
<organism evidence="8 9">
    <name type="scientific">Candidatus Staskawiczbacteria bacterium RIFCSPHIGHO2_02_FULL_34_10</name>
    <dbReference type="NCBI Taxonomy" id="1802205"/>
    <lineage>
        <taxon>Bacteria</taxon>
        <taxon>Candidatus Staskawicziibacteriota</taxon>
    </lineage>
</organism>
<evidence type="ECO:0000256" key="3">
    <source>
        <dbReference type="ARBA" id="ARBA00023015"/>
    </source>
</evidence>
<evidence type="ECO:0000256" key="5">
    <source>
        <dbReference type="ARBA" id="ARBA00023163"/>
    </source>
</evidence>
<proteinExistence type="predicted"/>
<sequence length="121" mass="13604">MKKILVVEDDSKMRKMLVDAFKDSGFKVEQAENGEEGLKVALDFKPDSILLDLMMPIMDGLTMLNRLKEEEWGKNIPVTILTNSGESSKIAEALEKGVCKYIIKSDLSIDDIVKRIGEELQ</sequence>
<dbReference type="InterPro" id="IPR011006">
    <property type="entry name" value="CheY-like_superfamily"/>
</dbReference>
<accession>A0A1G2HYV5</accession>
<dbReference type="Proteomes" id="UP000178380">
    <property type="component" value="Unassembled WGS sequence"/>
</dbReference>
<dbReference type="PANTHER" id="PTHR44591">
    <property type="entry name" value="STRESS RESPONSE REGULATOR PROTEIN 1"/>
    <property type="match status" value="1"/>
</dbReference>
<name>A0A1G2HYV5_9BACT</name>
<dbReference type="EMBL" id="MHOR01000005">
    <property type="protein sequence ID" value="OGZ67637.1"/>
    <property type="molecule type" value="Genomic_DNA"/>
</dbReference>